<sequence>MFLESLPQLPFPTAINWDFGIYKFIGLHIFNCPKLGERECRIAFSWMKQFIQANPQCPHAIDIVIPGSEIPSWFNNQSEGDTILMDNSPIMHDINNDIIGFLFCSVFSVPPSTRPIYFCYPYPEKIKLRIILHLYFDGTVDKLHWPDHQNDILVIYKKRDLIKVKRNHIWLTYFPRNLSLYVPDFHGIMDVKFDSRYYDSDSGNNEVKNCGYGLLHKQDLQEFNLTTMHPGNSSALKHKFLAIEDEAQQEHSLI</sequence>
<feature type="domain" description="C-JID" evidence="3">
    <location>
        <begin position="65"/>
        <end position="220"/>
    </location>
</feature>
<protein>
    <recommendedName>
        <fullName evidence="3">C-JID domain-containing protein</fullName>
    </recommendedName>
</protein>
<keyword evidence="5" id="KW-1185">Reference proteome</keyword>
<evidence type="ECO:0000313" key="4">
    <source>
        <dbReference type="EMBL" id="GAU41310.1"/>
    </source>
</evidence>
<dbReference type="AlphaFoldDB" id="A0A2Z6NWS8"/>
<evidence type="ECO:0000256" key="1">
    <source>
        <dbReference type="ARBA" id="ARBA00022614"/>
    </source>
</evidence>
<evidence type="ECO:0000313" key="5">
    <source>
        <dbReference type="Proteomes" id="UP000242715"/>
    </source>
</evidence>
<dbReference type="Pfam" id="PF20160">
    <property type="entry name" value="C-JID"/>
    <property type="match status" value="1"/>
</dbReference>
<dbReference type="Proteomes" id="UP000242715">
    <property type="component" value="Unassembled WGS sequence"/>
</dbReference>
<reference evidence="5" key="1">
    <citation type="journal article" date="2017" name="Front. Plant Sci.">
        <title>Climate Clever Clovers: New Paradigm to Reduce the Environmental Footprint of Ruminants by Breeding Low Methanogenic Forages Utilizing Haplotype Variation.</title>
        <authorList>
            <person name="Kaur P."/>
            <person name="Appels R."/>
            <person name="Bayer P.E."/>
            <person name="Keeble-Gagnere G."/>
            <person name="Wang J."/>
            <person name="Hirakawa H."/>
            <person name="Shirasawa K."/>
            <person name="Vercoe P."/>
            <person name="Stefanova K."/>
            <person name="Durmic Z."/>
            <person name="Nichols P."/>
            <person name="Revell C."/>
            <person name="Isobe S.N."/>
            <person name="Edwards D."/>
            <person name="Erskine W."/>
        </authorList>
    </citation>
    <scope>NUCLEOTIDE SEQUENCE [LARGE SCALE GENOMIC DNA]</scope>
    <source>
        <strain evidence="5">cv. Daliak</strain>
    </source>
</reference>
<dbReference type="InterPro" id="IPR045344">
    <property type="entry name" value="C-JID"/>
</dbReference>
<organism evidence="4 5">
    <name type="scientific">Trifolium subterraneum</name>
    <name type="common">Subterranean clover</name>
    <dbReference type="NCBI Taxonomy" id="3900"/>
    <lineage>
        <taxon>Eukaryota</taxon>
        <taxon>Viridiplantae</taxon>
        <taxon>Streptophyta</taxon>
        <taxon>Embryophyta</taxon>
        <taxon>Tracheophyta</taxon>
        <taxon>Spermatophyta</taxon>
        <taxon>Magnoliopsida</taxon>
        <taxon>eudicotyledons</taxon>
        <taxon>Gunneridae</taxon>
        <taxon>Pentapetalae</taxon>
        <taxon>rosids</taxon>
        <taxon>fabids</taxon>
        <taxon>Fabales</taxon>
        <taxon>Fabaceae</taxon>
        <taxon>Papilionoideae</taxon>
        <taxon>50 kb inversion clade</taxon>
        <taxon>NPAAA clade</taxon>
        <taxon>Hologalegina</taxon>
        <taxon>IRL clade</taxon>
        <taxon>Trifolieae</taxon>
        <taxon>Trifolium</taxon>
    </lineage>
</organism>
<gene>
    <name evidence="4" type="ORF">TSUD_93900</name>
</gene>
<name>A0A2Z6NWS8_TRISU</name>
<dbReference type="OrthoDB" id="1936883at2759"/>
<evidence type="ECO:0000259" key="3">
    <source>
        <dbReference type="Pfam" id="PF20160"/>
    </source>
</evidence>
<keyword evidence="1" id="KW-0433">Leucine-rich repeat</keyword>
<accession>A0A2Z6NWS8</accession>
<keyword evidence="2" id="KW-0677">Repeat</keyword>
<proteinExistence type="predicted"/>
<dbReference type="EMBL" id="DF973858">
    <property type="protein sequence ID" value="GAU41310.1"/>
    <property type="molecule type" value="Genomic_DNA"/>
</dbReference>
<evidence type="ECO:0000256" key="2">
    <source>
        <dbReference type="ARBA" id="ARBA00022737"/>
    </source>
</evidence>